<dbReference type="OrthoDB" id="6307482at2759"/>
<sequence length="74" mass="8189">MHFRSRVFIATIHELNFADDCAHNTTTEEDMKMSMDLFAATCESIARRLWNQCLGLQNTVATPASTALTALAPS</sequence>
<reference evidence="1 2" key="2">
    <citation type="submission" date="2018-11" db="EMBL/GenBank/DDBJ databases">
        <authorList>
            <consortium name="Pathogen Informatics"/>
        </authorList>
    </citation>
    <scope>NUCLEOTIDE SEQUENCE [LARGE SCALE GENOMIC DNA]</scope>
    <source>
        <strain evidence="1 2">NST_G2</strain>
    </source>
</reference>
<name>A0A183SIN0_SCHSO</name>
<evidence type="ECO:0000313" key="1">
    <source>
        <dbReference type="EMBL" id="VDL90463.1"/>
    </source>
</evidence>
<reference evidence="3" key="1">
    <citation type="submission" date="2016-06" db="UniProtKB">
        <authorList>
            <consortium name="WormBaseParasite"/>
        </authorList>
    </citation>
    <scope>IDENTIFICATION</scope>
</reference>
<dbReference type="Proteomes" id="UP000275846">
    <property type="component" value="Unassembled WGS sequence"/>
</dbReference>
<dbReference type="WBParaSite" id="SSLN_0000422201-mRNA-1">
    <property type="protein sequence ID" value="SSLN_0000422201-mRNA-1"/>
    <property type="gene ID" value="SSLN_0000422201"/>
</dbReference>
<gene>
    <name evidence="1" type="ORF">SSLN_LOCUS4078</name>
</gene>
<evidence type="ECO:0000313" key="3">
    <source>
        <dbReference type="WBParaSite" id="SSLN_0000422201-mRNA-1"/>
    </source>
</evidence>
<evidence type="ECO:0000313" key="2">
    <source>
        <dbReference type="Proteomes" id="UP000275846"/>
    </source>
</evidence>
<proteinExistence type="predicted"/>
<protein>
    <submittedName>
        <fullName evidence="1 3">Uncharacterized protein</fullName>
    </submittedName>
</protein>
<keyword evidence="2" id="KW-1185">Reference proteome</keyword>
<accession>A0A183SIN0</accession>
<dbReference type="EMBL" id="UYSU01032738">
    <property type="protein sequence ID" value="VDL90463.1"/>
    <property type="molecule type" value="Genomic_DNA"/>
</dbReference>
<organism evidence="3">
    <name type="scientific">Schistocephalus solidus</name>
    <name type="common">Tapeworm</name>
    <dbReference type="NCBI Taxonomy" id="70667"/>
    <lineage>
        <taxon>Eukaryota</taxon>
        <taxon>Metazoa</taxon>
        <taxon>Spiralia</taxon>
        <taxon>Lophotrochozoa</taxon>
        <taxon>Platyhelminthes</taxon>
        <taxon>Cestoda</taxon>
        <taxon>Eucestoda</taxon>
        <taxon>Diphyllobothriidea</taxon>
        <taxon>Diphyllobothriidae</taxon>
        <taxon>Schistocephalus</taxon>
    </lineage>
</organism>
<dbReference type="AlphaFoldDB" id="A0A183SIN0"/>